<keyword evidence="6 10" id="KW-1133">Transmembrane helix</keyword>
<dbReference type="GO" id="GO:0005886">
    <property type="term" value="C:plasma membrane"/>
    <property type="evidence" value="ECO:0007669"/>
    <property type="project" value="UniProtKB-SubCell"/>
</dbReference>
<comment type="subcellular location">
    <subcellularLocation>
        <location evidence="1">Cell membrane</location>
        <topology evidence="1">Multi-pass membrane protein</topology>
    </subcellularLocation>
</comment>
<evidence type="ECO:0000256" key="8">
    <source>
        <dbReference type="ARBA" id="ARBA00023170"/>
    </source>
</evidence>
<evidence type="ECO:0000256" key="9">
    <source>
        <dbReference type="ARBA" id="ARBA00023224"/>
    </source>
</evidence>
<dbReference type="Pfam" id="PF02949">
    <property type="entry name" value="7tm_6"/>
    <property type="match status" value="1"/>
</dbReference>
<feature type="transmembrane region" description="Helical" evidence="10">
    <location>
        <begin position="75"/>
        <end position="96"/>
    </location>
</feature>
<keyword evidence="5" id="KW-0552">Olfaction</keyword>
<evidence type="ECO:0000256" key="7">
    <source>
        <dbReference type="ARBA" id="ARBA00023136"/>
    </source>
</evidence>
<sequence length="218" mass="25061">MMQTCAQFEILKSRFRTLSRVPRCKEDDKTWLNDFRDEEKKYEFERKVIANCVEHHLQIFRFAEFSNETFLSTIFFQYSVSLVIICASVYGLSNVAPFTAKSLRFLSIFFVCQCRYSFSVSTGDKVTNESINLHETSISWDGVTLGSNTAKKPAEQNGPGPLKAHPIFQWKTRGGGLPPQTSFQRGLFKKLPHIFHLLKNRFLKKKKPPPPKKGGPFL</sequence>
<evidence type="ECO:0000256" key="10">
    <source>
        <dbReference type="SAM" id="Phobius"/>
    </source>
</evidence>
<keyword evidence="9" id="KW-0807">Transducer</keyword>
<dbReference type="AlphaFoldDB" id="A0A0H3U5S3"/>
<evidence type="ECO:0000256" key="5">
    <source>
        <dbReference type="ARBA" id="ARBA00022725"/>
    </source>
</evidence>
<dbReference type="InterPro" id="IPR004117">
    <property type="entry name" value="7tm6_olfct_rcpt"/>
</dbReference>
<dbReference type="PANTHER" id="PTHR21137">
    <property type="entry name" value="ODORANT RECEPTOR"/>
    <property type="match status" value="1"/>
</dbReference>
<name>A0A0H3U5S3_9HYME</name>
<dbReference type="GO" id="GO:0007165">
    <property type="term" value="P:signal transduction"/>
    <property type="evidence" value="ECO:0007669"/>
    <property type="project" value="UniProtKB-KW"/>
</dbReference>
<reference evidence="11" key="1">
    <citation type="submission" date="2013-04" db="EMBL/GenBank/DDBJ databases">
        <title>Identification and expression analysis of chemosensory receptors genes within the Macrocentrus cingulum antennal cDNA library.</title>
        <authorList>
            <person name="Ahmed T."/>
            <person name="Zhang T."/>
            <person name="Wang Z."/>
            <person name="He K."/>
            <person name="Bai S."/>
        </authorList>
    </citation>
    <scope>NUCLEOTIDE SEQUENCE</scope>
</reference>
<keyword evidence="4 10" id="KW-0812">Transmembrane</keyword>
<feature type="non-terminal residue" evidence="11">
    <location>
        <position position="218"/>
    </location>
</feature>
<protein>
    <submittedName>
        <fullName evidence="11">Odorant receptor 6</fullName>
    </submittedName>
</protein>
<accession>A0A0H3U5S3</accession>
<keyword evidence="2" id="KW-1003">Cell membrane</keyword>
<evidence type="ECO:0000256" key="2">
    <source>
        <dbReference type="ARBA" id="ARBA00022475"/>
    </source>
</evidence>
<dbReference type="GO" id="GO:0005549">
    <property type="term" value="F:odorant binding"/>
    <property type="evidence" value="ECO:0007669"/>
    <property type="project" value="InterPro"/>
</dbReference>
<evidence type="ECO:0000256" key="1">
    <source>
        <dbReference type="ARBA" id="ARBA00004651"/>
    </source>
</evidence>
<evidence type="ECO:0000256" key="6">
    <source>
        <dbReference type="ARBA" id="ARBA00022989"/>
    </source>
</evidence>
<keyword evidence="7 10" id="KW-0472">Membrane</keyword>
<dbReference type="PANTHER" id="PTHR21137:SF35">
    <property type="entry name" value="ODORANT RECEPTOR 19A-RELATED"/>
    <property type="match status" value="1"/>
</dbReference>
<evidence type="ECO:0000256" key="4">
    <source>
        <dbReference type="ARBA" id="ARBA00022692"/>
    </source>
</evidence>
<dbReference type="EMBL" id="KC887068">
    <property type="protein sequence ID" value="AID59304.1"/>
    <property type="molecule type" value="mRNA"/>
</dbReference>
<keyword evidence="8 11" id="KW-0675">Receptor</keyword>
<evidence type="ECO:0000256" key="3">
    <source>
        <dbReference type="ARBA" id="ARBA00022606"/>
    </source>
</evidence>
<evidence type="ECO:0000313" key="11">
    <source>
        <dbReference type="EMBL" id="AID59304.1"/>
    </source>
</evidence>
<organism evidence="11">
    <name type="scientific">Macrocentrus cingulum</name>
    <dbReference type="NCBI Taxonomy" id="535359"/>
    <lineage>
        <taxon>Eukaryota</taxon>
        <taxon>Metazoa</taxon>
        <taxon>Ecdysozoa</taxon>
        <taxon>Arthropoda</taxon>
        <taxon>Hexapoda</taxon>
        <taxon>Insecta</taxon>
        <taxon>Pterygota</taxon>
        <taxon>Neoptera</taxon>
        <taxon>Endopterygota</taxon>
        <taxon>Hymenoptera</taxon>
        <taxon>Apocrita</taxon>
        <taxon>Ichneumonoidea</taxon>
        <taxon>Braconidae</taxon>
        <taxon>Macrocentrinae</taxon>
        <taxon>Macrocentrus</taxon>
    </lineage>
</organism>
<dbReference type="GO" id="GO:0004984">
    <property type="term" value="F:olfactory receptor activity"/>
    <property type="evidence" value="ECO:0007669"/>
    <property type="project" value="InterPro"/>
</dbReference>
<proteinExistence type="evidence at transcript level"/>
<keyword evidence="3" id="KW-0716">Sensory transduction</keyword>